<feature type="transmembrane region" description="Helical" evidence="6">
    <location>
        <begin position="248"/>
        <end position="269"/>
    </location>
</feature>
<evidence type="ECO:0000256" key="1">
    <source>
        <dbReference type="ARBA" id="ARBA00004651"/>
    </source>
</evidence>
<evidence type="ECO:0000256" key="3">
    <source>
        <dbReference type="ARBA" id="ARBA00022692"/>
    </source>
</evidence>
<feature type="transmembrane region" description="Helical" evidence="6">
    <location>
        <begin position="384"/>
        <end position="405"/>
    </location>
</feature>
<comment type="caution">
    <text evidence="7">The sequence shown here is derived from an EMBL/GenBank/DDBJ whole genome shotgun (WGS) entry which is preliminary data.</text>
</comment>
<dbReference type="RefSeq" id="WP_272106842.1">
    <property type="nucleotide sequence ID" value="NZ_JAQMLO010000005.1"/>
</dbReference>
<evidence type="ECO:0000313" key="7">
    <source>
        <dbReference type="EMBL" id="MDB8737350.1"/>
    </source>
</evidence>
<feature type="transmembrane region" description="Helical" evidence="6">
    <location>
        <begin position="143"/>
        <end position="164"/>
    </location>
</feature>
<feature type="transmembrane region" description="Helical" evidence="6">
    <location>
        <begin position="417"/>
        <end position="438"/>
    </location>
</feature>
<dbReference type="Proteomes" id="UP001211731">
    <property type="component" value="Unassembled WGS sequence"/>
</dbReference>
<dbReference type="InterPro" id="IPR050833">
    <property type="entry name" value="Poly_Biosynth_Transport"/>
</dbReference>
<feature type="transmembrane region" description="Helical" evidence="6">
    <location>
        <begin position="43"/>
        <end position="65"/>
    </location>
</feature>
<feature type="transmembrane region" description="Helical" evidence="6">
    <location>
        <begin position="213"/>
        <end position="236"/>
    </location>
</feature>
<reference evidence="7" key="1">
    <citation type="submission" date="2023-01" db="EMBL/GenBank/DDBJ databases">
        <title>Human gut microbiome strain richness.</title>
        <authorList>
            <person name="Chen-Liaw A."/>
        </authorList>
    </citation>
    <scope>NUCLEOTIDE SEQUENCE</scope>
    <source>
        <strain evidence="7">1001217st1_A9_1001217B_191108</strain>
    </source>
</reference>
<keyword evidence="3 6" id="KW-0812">Transmembrane</keyword>
<feature type="transmembrane region" description="Helical" evidence="6">
    <location>
        <begin position="115"/>
        <end position="136"/>
    </location>
</feature>
<organism evidence="7 8">
    <name type="scientific">Mediterraneibacter gnavus</name>
    <name type="common">Ruminococcus gnavus</name>
    <dbReference type="NCBI Taxonomy" id="33038"/>
    <lineage>
        <taxon>Bacteria</taxon>
        <taxon>Bacillati</taxon>
        <taxon>Bacillota</taxon>
        <taxon>Clostridia</taxon>
        <taxon>Lachnospirales</taxon>
        <taxon>Lachnospiraceae</taxon>
        <taxon>Mediterraneibacter</taxon>
    </lineage>
</organism>
<feature type="transmembrane region" description="Helical" evidence="6">
    <location>
        <begin position="170"/>
        <end position="192"/>
    </location>
</feature>
<gene>
    <name evidence="7" type="ORF">PNU63_00830</name>
</gene>
<feature type="transmembrane region" description="Helical" evidence="6">
    <location>
        <begin position="321"/>
        <end position="346"/>
    </location>
</feature>
<accession>A0AB35IX42</accession>
<evidence type="ECO:0000313" key="8">
    <source>
        <dbReference type="Proteomes" id="UP001211731"/>
    </source>
</evidence>
<evidence type="ECO:0000256" key="6">
    <source>
        <dbReference type="SAM" id="Phobius"/>
    </source>
</evidence>
<keyword evidence="5 6" id="KW-0472">Membrane</keyword>
<protein>
    <submittedName>
        <fullName evidence="7">Flippase</fullName>
    </submittedName>
</protein>
<evidence type="ECO:0000256" key="5">
    <source>
        <dbReference type="ARBA" id="ARBA00023136"/>
    </source>
</evidence>
<dbReference type="Pfam" id="PF01943">
    <property type="entry name" value="Polysacc_synt"/>
    <property type="match status" value="1"/>
</dbReference>
<dbReference type="PANTHER" id="PTHR30250">
    <property type="entry name" value="PST FAMILY PREDICTED COLANIC ACID TRANSPORTER"/>
    <property type="match status" value="1"/>
</dbReference>
<dbReference type="GO" id="GO:0005886">
    <property type="term" value="C:plasma membrane"/>
    <property type="evidence" value="ECO:0007669"/>
    <property type="project" value="UniProtKB-SubCell"/>
</dbReference>
<evidence type="ECO:0000256" key="4">
    <source>
        <dbReference type="ARBA" id="ARBA00022989"/>
    </source>
</evidence>
<feature type="transmembrane region" description="Helical" evidence="6">
    <location>
        <begin position="290"/>
        <end position="309"/>
    </location>
</feature>
<feature type="transmembrane region" description="Helical" evidence="6">
    <location>
        <begin position="444"/>
        <end position="464"/>
    </location>
</feature>
<keyword evidence="4 6" id="KW-1133">Transmembrane helix</keyword>
<comment type="subcellular location">
    <subcellularLocation>
        <location evidence="1">Cell membrane</location>
        <topology evidence="1">Multi-pass membrane protein</topology>
    </subcellularLocation>
</comment>
<feature type="transmembrane region" description="Helical" evidence="6">
    <location>
        <begin position="86"/>
        <end position="109"/>
    </location>
</feature>
<dbReference type="CDD" id="cd13128">
    <property type="entry name" value="MATE_Wzx_like"/>
    <property type="match status" value="1"/>
</dbReference>
<evidence type="ECO:0000256" key="2">
    <source>
        <dbReference type="ARBA" id="ARBA00022475"/>
    </source>
</evidence>
<dbReference type="InterPro" id="IPR002797">
    <property type="entry name" value="Polysacc_synth"/>
</dbReference>
<dbReference type="AlphaFoldDB" id="A0AB35IX42"/>
<feature type="transmembrane region" description="Helical" evidence="6">
    <location>
        <begin position="358"/>
        <end position="378"/>
    </location>
</feature>
<dbReference type="PANTHER" id="PTHR30250:SF11">
    <property type="entry name" value="O-ANTIGEN TRANSPORTER-RELATED"/>
    <property type="match status" value="1"/>
</dbReference>
<name>A0AB35IX42_MEDGN</name>
<feature type="transmembrane region" description="Helical" evidence="6">
    <location>
        <begin position="12"/>
        <end position="31"/>
    </location>
</feature>
<sequence>MKIHSVKYNFIMNAILTVAGIIFPLITFPYISRVLLVEGSGKVAFATSVVTYFTMFASLGIPTYGVRACAIVRDNKEKLSKTVQELLIISGGTTLLTYIVFGISLFVIPEFAQERTLLLIVGLGIGLNTIGVQWLYNALEQYSYITTCSILFKVIGMILMFLLVKESSDYQIYGGVYVIASFGSYVLNFICLRKFVTFQKTGTYQFKQHLKHIMVFFAMSAGASIYLNLDVVMLRFLQSNEAIGYYNAGIKVKTVLVTCVTSLGTVLLPRLSYYIETADKKAFQLMVGKAFRFVFVAASAVTVYFSIFARESILLLSGEAFLPAVGPMMILMPTVLLIGLSNVTGIQILTPNGREREVMYSIWGGAILDFVLNLIVIPKFSANGAALSTLLAEGMVLLLQCWFLRDVLWSYIRQVQCWKIVIALAVASVMTIPVKIWIDSGVFVTLLVSAIVFFGGYAVVLLLLKEPFVSEILNSGIHAIVRKK</sequence>
<proteinExistence type="predicted"/>
<dbReference type="EMBL" id="JAQMLR010000001">
    <property type="protein sequence ID" value="MDB8737350.1"/>
    <property type="molecule type" value="Genomic_DNA"/>
</dbReference>
<keyword evidence="2" id="KW-1003">Cell membrane</keyword>